<dbReference type="EMBL" id="GG662548">
    <property type="protein sequence ID" value="EAS02026.3"/>
    <property type="molecule type" value="Genomic_DNA"/>
</dbReference>
<dbReference type="RefSeq" id="XP_001022271.3">
    <property type="nucleotide sequence ID" value="XM_001022271.4"/>
</dbReference>
<dbReference type="GO" id="GO:0031490">
    <property type="term" value="F:chromatin DNA binding"/>
    <property type="evidence" value="ECO:0007669"/>
    <property type="project" value="TreeGrafter"/>
</dbReference>
<evidence type="ECO:0000313" key="2">
    <source>
        <dbReference type="EMBL" id="EAS02026.3"/>
    </source>
</evidence>
<accession>I7M327</accession>
<dbReference type="SUPFAM" id="SSF50729">
    <property type="entry name" value="PH domain-like"/>
    <property type="match status" value="1"/>
</dbReference>
<dbReference type="GO" id="GO:0005634">
    <property type="term" value="C:nucleus"/>
    <property type="evidence" value="ECO:0007669"/>
    <property type="project" value="TreeGrafter"/>
</dbReference>
<dbReference type="PANTHER" id="PTHR31606:SF1">
    <property type="entry name" value="WW DOMAIN BINDING PROTEIN 2, ISOFORM E"/>
    <property type="match status" value="1"/>
</dbReference>
<dbReference type="InterPro" id="IPR044852">
    <property type="entry name" value="WBP2-like"/>
</dbReference>
<dbReference type="AlphaFoldDB" id="I7M327"/>
<dbReference type="OrthoDB" id="1259151at2759"/>
<dbReference type="KEGG" id="tet:TTHERM_00502170"/>
<feature type="compositionally biased region" description="Low complexity" evidence="1">
    <location>
        <begin position="183"/>
        <end position="196"/>
    </location>
</feature>
<keyword evidence="3" id="KW-1185">Reference proteome</keyword>
<name>I7M327_TETTS</name>
<dbReference type="OMA" id="MENFART"/>
<dbReference type="InParanoid" id="I7M327"/>
<gene>
    <name evidence="2" type="ORF">TTHERM_00502170</name>
</gene>
<feature type="compositionally biased region" description="Low complexity" evidence="1">
    <location>
        <begin position="210"/>
        <end position="305"/>
    </location>
</feature>
<dbReference type="eggNOG" id="KOG3294">
    <property type="taxonomic scope" value="Eukaryota"/>
</dbReference>
<dbReference type="Proteomes" id="UP000009168">
    <property type="component" value="Unassembled WGS sequence"/>
</dbReference>
<dbReference type="GeneID" id="7825619"/>
<dbReference type="GO" id="GO:0003713">
    <property type="term" value="F:transcription coactivator activity"/>
    <property type="evidence" value="ECO:0007669"/>
    <property type="project" value="InterPro"/>
</dbReference>
<dbReference type="PANTHER" id="PTHR31606">
    <property type="entry name" value="WW DOMAIN BINDING PROTEIN 2, ISOFORM E"/>
    <property type="match status" value="1"/>
</dbReference>
<dbReference type="HOGENOM" id="CLU_861896_0_0_1"/>
<dbReference type="CDD" id="cd13214">
    <property type="entry name" value="PH-GRAM_WBP2"/>
    <property type="match status" value="1"/>
</dbReference>
<dbReference type="STRING" id="312017.I7M327"/>
<evidence type="ECO:0000313" key="3">
    <source>
        <dbReference type="Proteomes" id="UP000009168"/>
    </source>
</evidence>
<feature type="region of interest" description="Disordered" evidence="1">
    <location>
        <begin position="181"/>
        <end position="323"/>
    </location>
</feature>
<protein>
    <submittedName>
        <fullName evidence="2">PH-GRAM-WBP2 domain protein, putative</fullName>
    </submittedName>
</protein>
<reference evidence="3" key="1">
    <citation type="journal article" date="2006" name="PLoS Biol.">
        <title>Macronuclear genome sequence of the ciliate Tetrahymena thermophila, a model eukaryote.</title>
        <authorList>
            <person name="Eisen J.A."/>
            <person name="Coyne R.S."/>
            <person name="Wu M."/>
            <person name="Wu D."/>
            <person name="Thiagarajan M."/>
            <person name="Wortman J.R."/>
            <person name="Badger J.H."/>
            <person name="Ren Q."/>
            <person name="Amedeo P."/>
            <person name="Jones K.M."/>
            <person name="Tallon L.J."/>
            <person name="Delcher A.L."/>
            <person name="Salzberg S.L."/>
            <person name="Silva J.C."/>
            <person name="Haas B.J."/>
            <person name="Majoros W.H."/>
            <person name="Farzad M."/>
            <person name="Carlton J.M."/>
            <person name="Smith R.K. Jr."/>
            <person name="Garg J."/>
            <person name="Pearlman R.E."/>
            <person name="Karrer K.M."/>
            <person name="Sun L."/>
            <person name="Manning G."/>
            <person name="Elde N.C."/>
            <person name="Turkewitz A.P."/>
            <person name="Asai D.J."/>
            <person name="Wilkes D.E."/>
            <person name="Wang Y."/>
            <person name="Cai H."/>
            <person name="Collins K."/>
            <person name="Stewart B.A."/>
            <person name="Lee S.R."/>
            <person name="Wilamowska K."/>
            <person name="Weinberg Z."/>
            <person name="Ruzzo W.L."/>
            <person name="Wloga D."/>
            <person name="Gaertig J."/>
            <person name="Frankel J."/>
            <person name="Tsao C.-C."/>
            <person name="Gorovsky M.A."/>
            <person name="Keeling P.J."/>
            <person name="Waller R.F."/>
            <person name="Patron N.J."/>
            <person name="Cherry J.M."/>
            <person name="Stover N.A."/>
            <person name="Krieger C.J."/>
            <person name="del Toro C."/>
            <person name="Ryder H.F."/>
            <person name="Williamson S.C."/>
            <person name="Barbeau R.A."/>
            <person name="Hamilton E.P."/>
            <person name="Orias E."/>
        </authorList>
    </citation>
    <scope>NUCLEOTIDE SEQUENCE [LARGE SCALE GENOMIC DNA]</scope>
    <source>
        <strain evidence="3">SB210</strain>
    </source>
</reference>
<evidence type="ECO:0000256" key="1">
    <source>
        <dbReference type="SAM" id="MobiDB-lite"/>
    </source>
</evidence>
<proteinExistence type="predicted"/>
<organism evidence="2 3">
    <name type="scientific">Tetrahymena thermophila (strain SB210)</name>
    <dbReference type="NCBI Taxonomy" id="312017"/>
    <lineage>
        <taxon>Eukaryota</taxon>
        <taxon>Sar</taxon>
        <taxon>Alveolata</taxon>
        <taxon>Ciliophora</taxon>
        <taxon>Intramacronucleata</taxon>
        <taxon>Oligohymenophorea</taxon>
        <taxon>Hymenostomatida</taxon>
        <taxon>Tetrahymenina</taxon>
        <taxon>Tetrahymenidae</taxon>
        <taxon>Tetrahymena</taxon>
    </lineage>
</organism>
<sequence>MAENPPITDDGIPLRVGDEMFVLERKNVELEVKIENCKPWGKRSATGKLFLTTCRLVFVNEKHKKSDFKSFDIPLFNLFQEKFEQPIFGSNYLQAKTKPLYGLIPDIASFKLWFKSGGCQKFLNLFDVVLREVRQIKNRNQMRGLNQRVQNGQFSNNAAYSDPSDPTVIFVTQPQQQFNPMGNNYYQQPFQGQGQFIGSSDPNFVPPNPLQNQNMQQYPNNQFNPNQQFNPQMSQQQPVNYNYPQQQQQQQVPYQQIPPQQQNQQIPPQQYQQMPQQQYQQMPQQQQNQQVPPNNQQQPQQQQQPDAGFYFGWFGPQLQNNQH</sequence>